<keyword evidence="5" id="KW-1185">Reference proteome</keyword>
<dbReference type="SUPFAM" id="SSF54631">
    <property type="entry name" value="CBS-domain pair"/>
    <property type="match status" value="1"/>
</dbReference>
<organism evidence="4 5">
    <name type="scientific">Desulfofundulus australicus DSM 11792</name>
    <dbReference type="NCBI Taxonomy" id="1121425"/>
    <lineage>
        <taxon>Bacteria</taxon>
        <taxon>Bacillati</taxon>
        <taxon>Bacillota</taxon>
        <taxon>Clostridia</taxon>
        <taxon>Eubacteriales</taxon>
        <taxon>Peptococcaceae</taxon>
        <taxon>Desulfofundulus</taxon>
    </lineage>
</organism>
<dbReference type="CDD" id="cd02205">
    <property type="entry name" value="CBS_pair_SF"/>
    <property type="match status" value="1"/>
</dbReference>
<dbReference type="AlphaFoldDB" id="A0A1M4SBQ4"/>
<gene>
    <name evidence="4" type="ORF">SAMN02745218_00074</name>
</gene>
<evidence type="ECO:0000313" key="4">
    <source>
        <dbReference type="EMBL" id="SHE29636.1"/>
    </source>
</evidence>
<dbReference type="SMART" id="SM00116">
    <property type="entry name" value="CBS"/>
    <property type="match status" value="2"/>
</dbReference>
<dbReference type="PROSITE" id="PS51371">
    <property type="entry name" value="CBS"/>
    <property type="match status" value="2"/>
</dbReference>
<evidence type="ECO:0000313" key="5">
    <source>
        <dbReference type="Proteomes" id="UP000184196"/>
    </source>
</evidence>
<dbReference type="PANTHER" id="PTHR43080">
    <property type="entry name" value="CBS DOMAIN-CONTAINING PROTEIN CBSX3, MITOCHONDRIAL"/>
    <property type="match status" value="1"/>
</dbReference>
<evidence type="ECO:0000256" key="1">
    <source>
        <dbReference type="ARBA" id="ARBA00023122"/>
    </source>
</evidence>
<reference evidence="5" key="1">
    <citation type="submission" date="2016-11" db="EMBL/GenBank/DDBJ databases">
        <authorList>
            <person name="Varghese N."/>
            <person name="Submissions S."/>
        </authorList>
    </citation>
    <scope>NUCLEOTIDE SEQUENCE [LARGE SCALE GENOMIC DNA]</scope>
    <source>
        <strain evidence="5">DSM 11792</strain>
    </source>
</reference>
<dbReference type="InterPro" id="IPR046342">
    <property type="entry name" value="CBS_dom_sf"/>
</dbReference>
<dbReference type="Pfam" id="PF00571">
    <property type="entry name" value="CBS"/>
    <property type="match status" value="2"/>
</dbReference>
<dbReference type="Gene3D" id="3.10.580.10">
    <property type="entry name" value="CBS-domain"/>
    <property type="match status" value="1"/>
</dbReference>
<evidence type="ECO:0000256" key="2">
    <source>
        <dbReference type="PROSITE-ProRule" id="PRU00703"/>
    </source>
</evidence>
<dbReference type="InterPro" id="IPR051257">
    <property type="entry name" value="Diverse_CBS-Domain"/>
</dbReference>
<dbReference type="PANTHER" id="PTHR43080:SF2">
    <property type="entry name" value="CBS DOMAIN-CONTAINING PROTEIN"/>
    <property type="match status" value="1"/>
</dbReference>
<proteinExistence type="predicted"/>
<dbReference type="OrthoDB" id="1808351at2"/>
<dbReference type="Proteomes" id="UP000184196">
    <property type="component" value="Unassembled WGS sequence"/>
</dbReference>
<feature type="domain" description="CBS" evidence="3">
    <location>
        <begin position="101"/>
        <end position="158"/>
    </location>
</feature>
<dbReference type="EMBL" id="FQUW01000004">
    <property type="protein sequence ID" value="SHE29636.1"/>
    <property type="molecule type" value="Genomic_DNA"/>
</dbReference>
<dbReference type="InterPro" id="IPR000644">
    <property type="entry name" value="CBS_dom"/>
</dbReference>
<name>A0A1M4SBQ4_9FIRM</name>
<keyword evidence="1 2" id="KW-0129">CBS domain</keyword>
<protein>
    <submittedName>
        <fullName evidence="4">CBS domain-containing protein</fullName>
    </submittedName>
</protein>
<feature type="domain" description="CBS" evidence="3">
    <location>
        <begin position="10"/>
        <end position="72"/>
    </location>
</feature>
<dbReference type="RefSeq" id="WP_073162348.1">
    <property type="nucleotide sequence ID" value="NZ_FQUW01000004.1"/>
</dbReference>
<sequence length="158" mass="17987">MLQRTAKDIMVPISNYATVNADDSLKQALEVFENAASRGYRTLLVLNGQGNITGFLTTRTILKALAAYGVEEDIWTTDSWGTFFLRIERERLKNTKVKKIMRPVVQVYVDENTPVQEVARVILANQVNHIPVLDRERRVTGIVRTIDILDVLAKFLRN</sequence>
<evidence type="ECO:0000259" key="3">
    <source>
        <dbReference type="PROSITE" id="PS51371"/>
    </source>
</evidence>
<accession>A0A1M4SBQ4</accession>